<proteinExistence type="predicted"/>
<dbReference type="Proteomes" id="UP001200537">
    <property type="component" value="Unassembled WGS sequence"/>
</dbReference>
<dbReference type="EMBL" id="JAKNHJ010000013">
    <property type="protein sequence ID" value="MCG4618264.1"/>
    <property type="molecule type" value="Genomic_DNA"/>
</dbReference>
<evidence type="ECO:0000313" key="1">
    <source>
        <dbReference type="EMBL" id="MCG4618264.1"/>
    </source>
</evidence>
<gene>
    <name evidence="1" type="ORF">L0M99_07130</name>
</gene>
<sequence>MTWLSIGDWEIPHSAKALGREGWGVLDGAEITFGRQNQLDNPEIGTMRAVIRCENITAARQAHKIRPGSPVELDSSFVLSHTIAKTQAIKDGWITPYLEDGAPIGYSEWVGNYFVAGSCWIGPGPWDTGNPQEWRYIADKVNPGSSIAVEFTLTAPQHAPAAPSVQLTNTFNPESTYLTVLESDPEIKPENTGAATWQIQGEAPMPGEGYPVLYLYAPPVTWMDHPENETWDSLEANPAWRIWGAWQVGKTLKLGPTSNASQSVHVFSGVITALEIKGLPGSKSEITITASDHLHPLNAAKIAAPRRQAEPLTERIQWVLDQTADYLISAGYTPLALLTQSDINPVLQSVDVDARPALDLINQAATSAALTAWPVVSEGGDWGIFLEDADTRPAISYITLDAAGVVSTEKVTTNCLIVDGSQIPLEGVTITKDGEVAATQCEISYPIEKTDPQTGQISYDTAKTLTGDIGPAGLKIETWLKNPEDTTETGQRWLRRVERGDWKITGVSIDTARLSGDTSGGQLIDILYRIGQQLVIYSMPQWIPGAHDIERFCIEGGSLTAHKSGWIINLNLTRPGGAGYALKWEEIPAPAIWDKTPLPWARFAALTTKAKIKEGYKDARNN</sequence>
<name>A0AAJ1EXP8_9ACTO</name>
<dbReference type="AlphaFoldDB" id="A0AAJ1EXP8"/>
<organism evidence="1 2">
    <name type="scientific">Varibaculum cambriense</name>
    <dbReference type="NCBI Taxonomy" id="184870"/>
    <lineage>
        <taxon>Bacteria</taxon>
        <taxon>Bacillati</taxon>
        <taxon>Actinomycetota</taxon>
        <taxon>Actinomycetes</taxon>
        <taxon>Actinomycetales</taxon>
        <taxon>Actinomycetaceae</taxon>
        <taxon>Varibaculum</taxon>
    </lineage>
</organism>
<protein>
    <recommendedName>
        <fullName evidence="3">Phage tail protein</fullName>
    </recommendedName>
</protein>
<reference evidence="1" key="1">
    <citation type="submission" date="2022-01" db="EMBL/GenBank/DDBJ databases">
        <title>Collection of gut derived symbiotic bacterial strains cultured from healthy donors.</title>
        <authorList>
            <person name="Lin H."/>
            <person name="Kohout C."/>
            <person name="Waligurski E."/>
            <person name="Pamer E.G."/>
        </authorList>
    </citation>
    <scope>NUCLEOTIDE SEQUENCE</scope>
    <source>
        <strain evidence="1">DFI.7.46</strain>
    </source>
</reference>
<comment type="caution">
    <text evidence="1">The sequence shown here is derived from an EMBL/GenBank/DDBJ whole genome shotgun (WGS) entry which is preliminary data.</text>
</comment>
<accession>A0AAJ1EXP8</accession>
<dbReference type="RefSeq" id="WP_238128207.1">
    <property type="nucleotide sequence ID" value="NZ_JAKNHJ010000013.1"/>
</dbReference>
<evidence type="ECO:0000313" key="2">
    <source>
        <dbReference type="Proteomes" id="UP001200537"/>
    </source>
</evidence>
<evidence type="ECO:0008006" key="3">
    <source>
        <dbReference type="Google" id="ProtNLM"/>
    </source>
</evidence>